<gene>
    <name evidence="1" type="ORF">RSOLAG1IB_06232</name>
</gene>
<proteinExistence type="predicted"/>
<sequence length="77" mass="8624">MLTFRNLLACVIAEIAFCTVLSRVIYVGVVCNVCSHLSLPFVASLLSRLDRSRNWQSYAQSSILRLFDTALSVPINF</sequence>
<dbReference type="Proteomes" id="UP000059188">
    <property type="component" value="Unassembled WGS sequence"/>
</dbReference>
<accession>A0A0B7F6U6</accession>
<dbReference type="AlphaFoldDB" id="A0A0B7F6U6"/>
<evidence type="ECO:0000313" key="2">
    <source>
        <dbReference type="Proteomes" id="UP000059188"/>
    </source>
</evidence>
<reference evidence="1 2" key="1">
    <citation type="submission" date="2014-11" db="EMBL/GenBank/DDBJ databases">
        <authorList>
            <person name="Wibberg Daniel"/>
        </authorList>
    </citation>
    <scope>NUCLEOTIDE SEQUENCE [LARGE SCALE GENOMIC DNA]</scope>
    <source>
        <strain evidence="1">Rhizoctonia solani AG1-IB 7/3/14</strain>
    </source>
</reference>
<dbReference type="EMBL" id="LN679111">
    <property type="protein sequence ID" value="CEL53265.1"/>
    <property type="molecule type" value="Genomic_DNA"/>
</dbReference>
<evidence type="ECO:0000313" key="1">
    <source>
        <dbReference type="EMBL" id="CEL53265.1"/>
    </source>
</evidence>
<organism evidence="1 2">
    <name type="scientific">Thanatephorus cucumeris (strain AG1-IB / isolate 7/3/14)</name>
    <name type="common">Lettuce bottom rot fungus</name>
    <name type="synonym">Rhizoctonia solani</name>
    <dbReference type="NCBI Taxonomy" id="1108050"/>
    <lineage>
        <taxon>Eukaryota</taxon>
        <taxon>Fungi</taxon>
        <taxon>Dikarya</taxon>
        <taxon>Basidiomycota</taxon>
        <taxon>Agaricomycotina</taxon>
        <taxon>Agaricomycetes</taxon>
        <taxon>Cantharellales</taxon>
        <taxon>Ceratobasidiaceae</taxon>
        <taxon>Rhizoctonia</taxon>
        <taxon>Rhizoctonia solani AG-1</taxon>
    </lineage>
</organism>
<protein>
    <submittedName>
        <fullName evidence="1">Uncharacterized protein</fullName>
    </submittedName>
</protein>
<keyword evidence="2" id="KW-1185">Reference proteome</keyword>
<name>A0A0B7F6U6_THACB</name>